<dbReference type="EMBL" id="RHFN01000005">
    <property type="protein sequence ID" value="ROU16028.1"/>
    <property type="molecule type" value="Genomic_DNA"/>
</dbReference>
<dbReference type="PANTHER" id="PTHR30629">
    <property type="entry name" value="PROPHAGE INTEGRASE"/>
    <property type="match status" value="1"/>
</dbReference>
<dbReference type="InterPro" id="IPR013762">
    <property type="entry name" value="Integrase-like_cat_sf"/>
</dbReference>
<evidence type="ECO:0000313" key="6">
    <source>
        <dbReference type="Proteomes" id="UP000268051"/>
    </source>
</evidence>
<reference evidence="5 6" key="1">
    <citation type="submission" date="2018-10" db="EMBL/GenBank/DDBJ databases">
        <title>Horizontal transference of carbapenem resistance between Klebsiella pneumoniae and Kluyvera ascorbata during abdominal infection: a case report.</title>
        <authorList>
            <person name="Raro O.H.F."/>
            <person name="Lima-Morales D."/>
            <person name="Barth A.L."/>
            <person name="Paim T.G.S."/>
            <person name="Mott M.P."/>
            <person name="Riche C.V.W."/>
            <person name="Teixeira U.F."/>
            <person name="Waechter F."/>
            <person name="Dias C.A.G."/>
        </authorList>
    </citation>
    <scope>NUCLEOTIDE SEQUENCE [LARGE SCALE GENOMIC DNA]</scope>
    <source>
        <strain evidence="5 6">OT2</strain>
    </source>
</reference>
<keyword evidence="2" id="KW-0229">DNA integration</keyword>
<feature type="domain" description="Tyr recombinase" evidence="4">
    <location>
        <begin position="249"/>
        <end position="367"/>
    </location>
</feature>
<evidence type="ECO:0000256" key="3">
    <source>
        <dbReference type="ARBA" id="ARBA00023172"/>
    </source>
</evidence>
<dbReference type="Proteomes" id="UP000268051">
    <property type="component" value="Unassembled WGS sequence"/>
</dbReference>
<dbReference type="GO" id="GO:0003677">
    <property type="term" value="F:DNA binding"/>
    <property type="evidence" value="ECO:0007669"/>
    <property type="project" value="InterPro"/>
</dbReference>
<dbReference type="InterPro" id="IPR002104">
    <property type="entry name" value="Integrase_catalytic"/>
</dbReference>
<sequence length="470" mass="53917">MTEPGIELVDGTTIYKQVEHNNDVLAASERWDAFKPPYTNACIKTCVSAAKIILLASGVPRRSKYEKESYLRIDFSKAGKVTFYAEFPKKMVLKGKKLGEWPELAIQIAREKALDMAKGGLRAETVHAALEMYRDDLRGKVARKRLSPDSFTTYGVRMDRIKSMFGKREVFSEVTYIRLVEVLDEWIATRSNNNALELFAELRRFWRFCAPMLCNGRNVAASLPDDYVSSRVQKPTPTRLFTDIESISRLWLNVAACTSVHQKNAVRFMIITGVRPINIHNLRWDYVNENAGEIIYPEGVSGMRGAMKTQKAFRLPITPEIRRIIDEQKAWRDSVSECNNDYVFLQPRDPMQPFSKRSLDQLVKTYSPEGAVKGIKHDGTIKGKEGAFNTMCRKFLKSNVIALMKERGYSRSDRREISLLCLHHSCKSDDPMAEHYDFSDEILQEEIALKREAFEAHEQSILARVKFFKN</sequence>
<dbReference type="OrthoDB" id="6627195at2"/>
<evidence type="ECO:0000313" key="5">
    <source>
        <dbReference type="EMBL" id="ROU16028.1"/>
    </source>
</evidence>
<dbReference type="AlphaFoldDB" id="A0A3N2S8V5"/>
<dbReference type="Pfam" id="PF00589">
    <property type="entry name" value="Phage_integrase"/>
    <property type="match status" value="1"/>
</dbReference>
<dbReference type="InterPro" id="IPR050808">
    <property type="entry name" value="Phage_Integrase"/>
</dbReference>
<keyword evidence="3" id="KW-0233">DNA recombination</keyword>
<dbReference type="GO" id="GO:0006310">
    <property type="term" value="P:DNA recombination"/>
    <property type="evidence" value="ECO:0007669"/>
    <property type="project" value="UniProtKB-KW"/>
</dbReference>
<dbReference type="Gene3D" id="1.10.443.10">
    <property type="entry name" value="Intergrase catalytic core"/>
    <property type="match status" value="1"/>
</dbReference>
<dbReference type="GO" id="GO:0015074">
    <property type="term" value="P:DNA integration"/>
    <property type="evidence" value="ECO:0007669"/>
    <property type="project" value="UniProtKB-KW"/>
</dbReference>
<dbReference type="RefSeq" id="WP_123650772.1">
    <property type="nucleotide sequence ID" value="NZ_RHFN01000005.1"/>
</dbReference>
<organism evidence="5 6">
    <name type="scientific">Kluyvera ascorbata</name>
    <dbReference type="NCBI Taxonomy" id="51288"/>
    <lineage>
        <taxon>Bacteria</taxon>
        <taxon>Pseudomonadati</taxon>
        <taxon>Pseudomonadota</taxon>
        <taxon>Gammaproteobacteria</taxon>
        <taxon>Enterobacterales</taxon>
        <taxon>Enterobacteriaceae</taxon>
        <taxon>Kluyvera</taxon>
    </lineage>
</organism>
<dbReference type="InterPro" id="IPR011010">
    <property type="entry name" value="DNA_brk_join_enz"/>
</dbReference>
<gene>
    <name evidence="5" type="ORF">EB837_06860</name>
</gene>
<dbReference type="SUPFAM" id="SSF56349">
    <property type="entry name" value="DNA breaking-rejoining enzymes"/>
    <property type="match status" value="1"/>
</dbReference>
<comment type="caution">
    <text evidence="5">The sequence shown here is derived from an EMBL/GenBank/DDBJ whole genome shotgun (WGS) entry which is preliminary data.</text>
</comment>
<evidence type="ECO:0000256" key="2">
    <source>
        <dbReference type="ARBA" id="ARBA00022908"/>
    </source>
</evidence>
<name>A0A3N2S8V5_9ENTR</name>
<evidence type="ECO:0000256" key="1">
    <source>
        <dbReference type="ARBA" id="ARBA00008857"/>
    </source>
</evidence>
<comment type="similarity">
    <text evidence="1">Belongs to the 'phage' integrase family.</text>
</comment>
<dbReference type="PANTHER" id="PTHR30629:SF2">
    <property type="entry name" value="PROPHAGE INTEGRASE INTS-RELATED"/>
    <property type="match status" value="1"/>
</dbReference>
<protein>
    <submittedName>
        <fullName evidence="5">Recombinase</fullName>
    </submittedName>
</protein>
<accession>A0A3N2S8V5</accession>
<proteinExistence type="inferred from homology"/>
<evidence type="ECO:0000259" key="4">
    <source>
        <dbReference type="Pfam" id="PF00589"/>
    </source>
</evidence>